<keyword evidence="10 11" id="KW-0413">Isomerase</keyword>
<dbReference type="EMBL" id="JAUZEE010000001">
    <property type="protein sequence ID" value="MDP4299656.1"/>
    <property type="molecule type" value="Genomic_DNA"/>
</dbReference>
<keyword evidence="2 11" id="KW-0547">Nucleotide-binding</keyword>
<dbReference type="Pfam" id="PF21185">
    <property type="entry name" value="RecD_N"/>
    <property type="match status" value="1"/>
</dbReference>
<evidence type="ECO:0000256" key="10">
    <source>
        <dbReference type="ARBA" id="ARBA00023235"/>
    </source>
</evidence>
<dbReference type="NCBIfam" id="TIGR01447">
    <property type="entry name" value="recD"/>
    <property type="match status" value="1"/>
</dbReference>
<dbReference type="RefSeq" id="WP_305748189.1">
    <property type="nucleotide sequence ID" value="NZ_JAUZEE010000001.1"/>
</dbReference>
<dbReference type="CDD" id="cd17933">
    <property type="entry name" value="DEXSc_RecD-like"/>
    <property type="match status" value="1"/>
</dbReference>
<evidence type="ECO:0000313" key="14">
    <source>
        <dbReference type="EMBL" id="MDP4299656.1"/>
    </source>
</evidence>
<comment type="miscellaneous">
    <text evidence="11">In the RecBCD complex, RecB has a slow 3'-5' helicase, an exonuclease activity and loads RecA onto ssDNA, RecD has a fast 5'-3' helicase activity, while RecC stimulates the ATPase and processivity of the RecB helicase and contributes to recognition of the Chi site.</text>
</comment>
<evidence type="ECO:0000259" key="13">
    <source>
        <dbReference type="SMART" id="SM00382"/>
    </source>
</evidence>
<dbReference type="HAMAP" id="MF_01487">
    <property type="entry name" value="RecD"/>
    <property type="match status" value="1"/>
</dbReference>
<feature type="region of interest" description="Disordered" evidence="12">
    <location>
        <begin position="1"/>
        <end position="32"/>
    </location>
</feature>
<evidence type="ECO:0000256" key="3">
    <source>
        <dbReference type="ARBA" id="ARBA00022763"/>
    </source>
</evidence>
<dbReference type="Proteomes" id="UP001235760">
    <property type="component" value="Unassembled WGS sequence"/>
</dbReference>
<evidence type="ECO:0000313" key="15">
    <source>
        <dbReference type="Proteomes" id="UP001235760"/>
    </source>
</evidence>
<dbReference type="Gene3D" id="3.40.50.300">
    <property type="entry name" value="P-loop containing nucleotide triphosphate hydrolases"/>
    <property type="match status" value="3"/>
</dbReference>
<evidence type="ECO:0000256" key="2">
    <source>
        <dbReference type="ARBA" id="ARBA00022741"/>
    </source>
</evidence>
<comment type="subunit">
    <text evidence="11">Heterotrimer of RecB, RecC and RecD. All subunits contribute to DNA-binding.</text>
</comment>
<dbReference type="EC" id="5.6.2.3" evidence="11"/>
<keyword evidence="9 11" id="KW-0234">DNA repair</keyword>
<sequence>MSHRMSNRLSRTDGQPDLFEHAPEAADPVTPVDPVDPVVDMLAELSRWVESGWLRALDLALARLLVEQCPQADAVLPLAAALLAHNEGRGHTCLPLDELLGPTAHPALPALPAHDPWLAGPVAAQAALAAVLRRLPVSTLAGWRASLLASGAVDDAGTAAPRVQPAPLLLDGARLYLRRHHRDEVEVARALRSRVDTSGAAVEQDVDRPEPAWVRGWLDGLFGAVPTDRIDHQRLACATALRGRLTLITGGPGTGKTYTVARLLALLQADHERRHGRPAAGSDDEPVGSESNGQDRLGHRPLRIALAAPTGKAAARLQQSIRSALEGLRAGLPDALDWQRLVADTDNARTLHKLLGARPGTRQFAHQAQRPLEVDLLVVDEASMVHLEMMAALLRALPARARLVLLGDQDQLASVEAGAVLGDLCADAIDVALDPADAQWLAACTGQAVPMPDQPGRRASILAAQTVQLRHSHRFAGAIGALARAVNAGEVANARACLGWPQQGADPDRVRHDASVAALGGVDPALAVRVALDGRPTISSEHEAASAGYRAMLAVLRQQRPDAKRLAQLDPDGRRHVLEAWASEVLRAFDRSRLLCAVREGDWGVAGLNEAIEAALRRDGLVARQGEWYEGRPVMVTRNDPSLGVYNGDIGIALRQPVLGSSPVRAGGSGHEPEPLRVWFLDGEEVRSVLASRLSAVETAWAMTVHKSQGSEFAHTVLVLPPRLNPVLSRELVYTGITRARQACTLIAPEPSVFDAALQRRTRRASGLRGRLLG</sequence>
<comment type="function">
    <text evidence="11">A helicase/nuclease that prepares dsDNA breaks (DSB) for recombinational DNA repair. Binds to DSBs and unwinds DNA via a highly rapid and processive ATP-dependent bidirectional helicase activity. Unwinds dsDNA until it encounters a Chi (crossover hotspot instigator) sequence from the 3' direction. Cuts ssDNA a few nucleotides 3' to the Chi site. The properties and activities of the enzyme are changed at Chi. The Chi-altered holoenzyme produces a long 3'-ssDNA overhang and facilitates RecA-binding to the ssDNA for homologous DNA recombination and repair. Holoenzyme degrades any linearized DNA that is unable to undergo homologous recombination. In the holoenzyme this subunit has ssDNA-dependent ATPase and 5'-3' helicase activity. When added to pre-assembled RecBC greatly stimulates nuclease activity and augments holoenzyme processivity. Negatively regulates the RecA-loading ability of RecBCD.</text>
</comment>
<dbReference type="InterPro" id="IPR027785">
    <property type="entry name" value="UvrD-like_helicase_C"/>
</dbReference>
<keyword evidence="3 11" id="KW-0227">DNA damage</keyword>
<dbReference type="InterPro" id="IPR006344">
    <property type="entry name" value="RecD"/>
</dbReference>
<name>A0ABT9FZK1_LEPDI</name>
<evidence type="ECO:0000256" key="7">
    <source>
        <dbReference type="ARBA" id="ARBA00022840"/>
    </source>
</evidence>
<dbReference type="Pfam" id="PF13245">
    <property type="entry name" value="AAA_19"/>
    <property type="match status" value="1"/>
</dbReference>
<evidence type="ECO:0000256" key="9">
    <source>
        <dbReference type="ARBA" id="ARBA00023204"/>
    </source>
</evidence>
<protein>
    <recommendedName>
        <fullName evidence="11">RecBCD enzyme subunit RecD</fullName>
        <ecNumber evidence="11">5.6.2.3</ecNumber>
    </recommendedName>
    <alternativeName>
        <fullName evidence="11">DNA 5'-3' helicase subunit RecD</fullName>
    </alternativeName>
    <alternativeName>
        <fullName evidence="11">Exonuclease V subunit RecD</fullName>
        <shortName evidence="11">ExoV subunit RecD</shortName>
    </alternativeName>
    <alternativeName>
        <fullName evidence="11">Helicase/nuclease RecBCD subunit RecD</fullName>
    </alternativeName>
</protein>
<keyword evidence="8 11" id="KW-0238">DNA-binding</keyword>
<dbReference type="CDD" id="cd18809">
    <property type="entry name" value="SF1_C_RecD"/>
    <property type="match status" value="1"/>
</dbReference>
<evidence type="ECO:0000256" key="11">
    <source>
        <dbReference type="HAMAP-Rule" id="MF_01487"/>
    </source>
</evidence>
<keyword evidence="15" id="KW-1185">Reference proteome</keyword>
<evidence type="ECO:0000256" key="4">
    <source>
        <dbReference type="ARBA" id="ARBA00022801"/>
    </source>
</evidence>
<keyword evidence="5 11" id="KW-0347">Helicase</keyword>
<keyword evidence="7 11" id="KW-0067">ATP-binding</keyword>
<feature type="region of interest" description="Disordered" evidence="12">
    <location>
        <begin position="273"/>
        <end position="299"/>
    </location>
</feature>
<dbReference type="PANTHER" id="PTHR43788:SF6">
    <property type="entry name" value="DNA HELICASE B"/>
    <property type="match status" value="1"/>
</dbReference>
<comment type="catalytic activity">
    <reaction evidence="11">
        <text>ATP + H2O = ADP + phosphate + H(+)</text>
        <dbReference type="Rhea" id="RHEA:13065"/>
        <dbReference type="ChEBI" id="CHEBI:15377"/>
        <dbReference type="ChEBI" id="CHEBI:15378"/>
        <dbReference type="ChEBI" id="CHEBI:30616"/>
        <dbReference type="ChEBI" id="CHEBI:43474"/>
        <dbReference type="ChEBI" id="CHEBI:456216"/>
        <dbReference type="EC" id="5.6.2.3"/>
    </reaction>
</comment>
<organism evidence="14 15">
    <name type="scientific">Leptothrix discophora</name>
    <dbReference type="NCBI Taxonomy" id="89"/>
    <lineage>
        <taxon>Bacteria</taxon>
        <taxon>Pseudomonadati</taxon>
        <taxon>Pseudomonadota</taxon>
        <taxon>Betaproteobacteria</taxon>
        <taxon>Burkholderiales</taxon>
        <taxon>Sphaerotilaceae</taxon>
        <taxon>Leptothrix</taxon>
    </lineage>
</organism>
<dbReference type="InterPro" id="IPR027417">
    <property type="entry name" value="P-loop_NTPase"/>
</dbReference>
<evidence type="ECO:0000256" key="6">
    <source>
        <dbReference type="ARBA" id="ARBA00022839"/>
    </source>
</evidence>
<dbReference type="SUPFAM" id="SSF52540">
    <property type="entry name" value="P-loop containing nucleoside triphosphate hydrolases"/>
    <property type="match status" value="2"/>
</dbReference>
<comment type="similarity">
    <text evidence="11">Belongs to the RecD family.</text>
</comment>
<dbReference type="InterPro" id="IPR050534">
    <property type="entry name" value="Coronavir_polyprotein_1ab"/>
</dbReference>
<gene>
    <name evidence="11 14" type="primary">recD</name>
    <name evidence="14" type="ORF">Q8X39_03340</name>
</gene>
<dbReference type="Gene3D" id="1.10.10.1020">
    <property type="entry name" value="RecBCD complex, subunit RecD, N-terminal domain"/>
    <property type="match status" value="1"/>
</dbReference>
<reference evidence="14 15" key="1">
    <citation type="submission" date="2023-08" db="EMBL/GenBank/DDBJ databases">
        <authorList>
            <person name="Roldan D.M."/>
            <person name="Menes R.J."/>
        </authorList>
    </citation>
    <scope>NUCLEOTIDE SEQUENCE [LARGE SCALE GENOMIC DNA]</scope>
    <source>
        <strain evidence="14 15">CCM 2812</strain>
    </source>
</reference>
<dbReference type="Pfam" id="PF13538">
    <property type="entry name" value="UvrD_C_2"/>
    <property type="match status" value="1"/>
</dbReference>
<dbReference type="PANTHER" id="PTHR43788">
    <property type="entry name" value="DNA2/NAM7 HELICASE FAMILY MEMBER"/>
    <property type="match status" value="1"/>
</dbReference>
<evidence type="ECO:0000256" key="5">
    <source>
        <dbReference type="ARBA" id="ARBA00022806"/>
    </source>
</evidence>
<accession>A0ABT9FZK1</accession>
<comment type="caution">
    <text evidence="14">The sequence shown here is derived from an EMBL/GenBank/DDBJ whole genome shotgun (WGS) entry which is preliminary data.</text>
</comment>
<feature type="binding site" evidence="11">
    <location>
        <begin position="250"/>
        <end position="257"/>
    </location>
    <ligand>
        <name>ATP</name>
        <dbReference type="ChEBI" id="CHEBI:30616"/>
    </ligand>
</feature>
<feature type="domain" description="AAA+ ATPase" evidence="13">
    <location>
        <begin position="242"/>
        <end position="469"/>
    </location>
</feature>
<dbReference type="InterPro" id="IPR041851">
    <property type="entry name" value="RecD_N_sf"/>
</dbReference>
<evidence type="ECO:0000256" key="12">
    <source>
        <dbReference type="SAM" id="MobiDB-lite"/>
    </source>
</evidence>
<keyword evidence="4 11" id="KW-0378">Hydrolase</keyword>
<evidence type="ECO:0000256" key="1">
    <source>
        <dbReference type="ARBA" id="ARBA00022722"/>
    </source>
</evidence>
<dbReference type="InterPro" id="IPR003593">
    <property type="entry name" value="AAA+_ATPase"/>
</dbReference>
<keyword evidence="6 11" id="KW-0269">Exonuclease</keyword>
<evidence type="ECO:0000256" key="8">
    <source>
        <dbReference type="ARBA" id="ARBA00023125"/>
    </source>
</evidence>
<dbReference type="SMART" id="SM00382">
    <property type="entry name" value="AAA"/>
    <property type="match status" value="1"/>
</dbReference>
<keyword evidence="1 11" id="KW-0540">Nuclease</keyword>
<dbReference type="GO" id="GO:0008854">
    <property type="term" value="F:exodeoxyribonuclease V activity"/>
    <property type="evidence" value="ECO:0007669"/>
    <property type="project" value="UniProtKB-EC"/>
</dbReference>
<dbReference type="InterPro" id="IPR049550">
    <property type="entry name" value="RecD_N"/>
</dbReference>
<proteinExistence type="inferred from homology"/>